<evidence type="ECO:0000313" key="4">
    <source>
        <dbReference type="EMBL" id="KAI3438253.1"/>
    </source>
</evidence>
<feature type="region of interest" description="Disordered" evidence="1">
    <location>
        <begin position="133"/>
        <end position="171"/>
    </location>
</feature>
<keyword evidence="5" id="KW-1185">Reference proteome</keyword>
<feature type="chain" id="PRO_5039285884" evidence="3">
    <location>
        <begin position="22"/>
        <end position="202"/>
    </location>
</feature>
<organism evidence="4 5">
    <name type="scientific">Chlorella vulgaris</name>
    <name type="common">Green alga</name>
    <dbReference type="NCBI Taxonomy" id="3077"/>
    <lineage>
        <taxon>Eukaryota</taxon>
        <taxon>Viridiplantae</taxon>
        <taxon>Chlorophyta</taxon>
        <taxon>core chlorophytes</taxon>
        <taxon>Trebouxiophyceae</taxon>
        <taxon>Chlorellales</taxon>
        <taxon>Chlorellaceae</taxon>
        <taxon>Chlorella clade</taxon>
        <taxon>Chlorella</taxon>
    </lineage>
</organism>
<accession>A0A9D4TYS0</accession>
<dbReference type="EMBL" id="SIDB01000001">
    <property type="protein sequence ID" value="KAI3438253.1"/>
    <property type="molecule type" value="Genomic_DNA"/>
</dbReference>
<reference evidence="4" key="2">
    <citation type="submission" date="2020-11" db="EMBL/GenBank/DDBJ databases">
        <authorList>
            <person name="Cecchin M."/>
            <person name="Marcolungo L."/>
            <person name="Rossato M."/>
            <person name="Girolomoni L."/>
            <person name="Cosentino E."/>
            <person name="Cuine S."/>
            <person name="Li-Beisson Y."/>
            <person name="Delledonne M."/>
            <person name="Ballottari M."/>
        </authorList>
    </citation>
    <scope>NUCLEOTIDE SEQUENCE</scope>
    <source>
        <strain evidence="4">211/11P</strain>
        <tissue evidence="4">Whole cell</tissue>
    </source>
</reference>
<keyword evidence="3" id="KW-0732">Signal</keyword>
<evidence type="ECO:0000256" key="2">
    <source>
        <dbReference type="SAM" id="Phobius"/>
    </source>
</evidence>
<comment type="caution">
    <text evidence="4">The sequence shown here is derived from an EMBL/GenBank/DDBJ whole genome shotgun (WGS) entry which is preliminary data.</text>
</comment>
<gene>
    <name evidence="4" type="ORF">D9Q98_000689</name>
</gene>
<keyword evidence="2" id="KW-1133">Transmembrane helix</keyword>
<dbReference type="AlphaFoldDB" id="A0A9D4TYS0"/>
<evidence type="ECO:0000256" key="1">
    <source>
        <dbReference type="SAM" id="MobiDB-lite"/>
    </source>
</evidence>
<keyword evidence="2" id="KW-0812">Transmembrane</keyword>
<feature type="compositionally biased region" description="Low complexity" evidence="1">
    <location>
        <begin position="155"/>
        <end position="168"/>
    </location>
</feature>
<feature type="signal peptide" evidence="3">
    <location>
        <begin position="1"/>
        <end position="21"/>
    </location>
</feature>
<protein>
    <submittedName>
        <fullName evidence="4">Uncharacterized protein</fullName>
    </submittedName>
</protein>
<proteinExistence type="predicted"/>
<reference evidence="4" key="1">
    <citation type="journal article" date="2019" name="Plant J.">
        <title>Chlorella vulgaris genome assembly and annotation reveals the molecular basis for metabolic acclimation to high light conditions.</title>
        <authorList>
            <person name="Cecchin M."/>
            <person name="Marcolungo L."/>
            <person name="Rossato M."/>
            <person name="Girolomoni L."/>
            <person name="Cosentino E."/>
            <person name="Cuine S."/>
            <person name="Li-Beisson Y."/>
            <person name="Delledonne M."/>
            <person name="Ballottari M."/>
        </authorList>
    </citation>
    <scope>NUCLEOTIDE SEQUENCE</scope>
    <source>
        <strain evidence="4">211/11P</strain>
    </source>
</reference>
<name>A0A9D4TYS0_CHLVU</name>
<dbReference type="OrthoDB" id="514239at2759"/>
<keyword evidence="2" id="KW-0472">Membrane</keyword>
<feature type="transmembrane region" description="Helical" evidence="2">
    <location>
        <begin position="182"/>
        <end position="201"/>
    </location>
</feature>
<dbReference type="Proteomes" id="UP001055712">
    <property type="component" value="Unassembled WGS sequence"/>
</dbReference>
<evidence type="ECO:0000256" key="3">
    <source>
        <dbReference type="SAM" id="SignalP"/>
    </source>
</evidence>
<evidence type="ECO:0000313" key="5">
    <source>
        <dbReference type="Proteomes" id="UP001055712"/>
    </source>
</evidence>
<sequence length="202" mass="20705">MARSAALIPLLALCLMVPASAQSVTDVLNNPALKPFITPFIGTPECLADITGPSSAAFDINTCQGLLTMLDALALGNTNPPVTCELSCVKQFALLSETCMNKLMDKFMNDNSDVGRLAIEFFEECDAAVRGETGAPVPAPAPAPLPAAADEEEPAAAPASDASEEAPPSWYTPTPVSAAASVLPTALLSMLSIAAAAFIALA</sequence>